<dbReference type="EMBL" id="LGSW01000001">
    <property type="protein sequence ID" value="KND22827.1"/>
    <property type="molecule type" value="Genomic_DNA"/>
</dbReference>
<gene>
    <name evidence="1" type="ORF">AFK20_01645</name>
</gene>
<sequence>MLPQATGLSTVETTDNGILLAPRNKAYPITESWEQGGVGLSDTSQGLISHTWRAWTDSKAIYIQRSDLPKDTSKTLLAVSDITEVDLTFDQNMRPVLTYVSGGIAKLYWYDTVSQSQVITDFSNAKNPRVSLDDKRAFNTANSDVIFAYINNDQLCCRYQRERYGIEHVLHQLPPKTELVKIGMGTANRFLFDTKEPK</sequence>
<accession>A0ABR5IPA8</accession>
<evidence type="ECO:0000313" key="2">
    <source>
        <dbReference type="Proteomes" id="UP000053900"/>
    </source>
</evidence>
<protein>
    <submittedName>
        <fullName evidence="1">Uncharacterized protein</fullName>
    </submittedName>
</protein>
<organism evidence="1 2">
    <name type="scientific">Enhydrobacter aerosaccus</name>
    <dbReference type="NCBI Taxonomy" id="225324"/>
    <lineage>
        <taxon>Bacteria</taxon>
        <taxon>Pseudomonadati</taxon>
        <taxon>Pseudomonadota</taxon>
        <taxon>Alphaproteobacteria</taxon>
        <taxon>Hyphomicrobiales</taxon>
        <taxon>Enhydrobacter</taxon>
    </lineage>
</organism>
<comment type="caution">
    <text evidence="1">The sequence shown here is derived from an EMBL/GenBank/DDBJ whole genome shotgun (WGS) entry which is preliminary data.</text>
</comment>
<keyword evidence="2" id="KW-1185">Reference proteome</keyword>
<proteinExistence type="predicted"/>
<evidence type="ECO:0000313" key="1">
    <source>
        <dbReference type="EMBL" id="KND22827.1"/>
    </source>
</evidence>
<dbReference type="Proteomes" id="UP000053900">
    <property type="component" value="Unassembled WGS sequence"/>
</dbReference>
<name>A0ABR5IPA8_9HYPH</name>
<reference evidence="1 2" key="1">
    <citation type="submission" date="2015-07" db="EMBL/GenBank/DDBJ databases">
        <title>Draft genome of Enhydrobacter aerosaccus.</title>
        <authorList>
            <person name="Wang X."/>
        </authorList>
    </citation>
    <scope>NUCLEOTIDE SEQUENCE [LARGE SCALE GENOMIC DNA]</scope>
    <source>
        <strain evidence="1 2">CGMCC9176</strain>
    </source>
</reference>